<dbReference type="InterPro" id="IPR039601">
    <property type="entry name" value="Rrn5"/>
</dbReference>
<dbReference type="GO" id="GO:0042790">
    <property type="term" value="P:nucleolar large rRNA transcription by RNA polymerase I"/>
    <property type="evidence" value="ECO:0007669"/>
    <property type="project" value="InterPro"/>
</dbReference>
<feature type="compositionally biased region" description="Basic and acidic residues" evidence="1">
    <location>
        <begin position="261"/>
        <end position="272"/>
    </location>
</feature>
<sequence>MTHTGSSQWYLHHLDAHIKASRRSYLGQSGNTTVKPLRTTPVPPTNNIWTSYDKQLFFAALSRHSRLRPDLIASDVGKCVAEVQWYLDLLETSRKIHESKERVVKKRGLERNGYWREVVAPAAREVSEEWILKEEKLATEAIAIIEQKEKEEDRVFRKKRKRKARSELNKEVDIPRDTKPGERKRIIESWSGTEEMEKRWEAEEWLEFIGVDKLPELDHLIWNFWLDDYKQEVAQSATPPIAEPSSDDENPSAGPSNGFRAPDRGSREERIARDHRNLSVIQAIPKKRRTSEQRMLLTQILNRQQCRERYRTKRLLEEGMTKAEIHAAGGADVIFAKKSQVDLSTEMSESLRETGISDRQRSKRPEVMDCLKNRGLDIFVYESMSRFLQLDGQTNLSIALSTIQGLYIDLLKFLKPLILNSIVIAEQSAAQEPSKGVKNDDDFAVTSLHVQQAWTLRCADALPFQNKTVSKTVVHSSPAEAAEDHEQRRSPEGRDKGISIVEYGSESTCWSNLSRELFPPDDVSWRALTSFFNHHPTILDPHSLDATPLISDSEQESDAEDKEDAMLHDVLHKVDMEHDRLYEDSLWEALDSNDVEYAPDDKNGSWNGDAEMRSETEQEYINLHRRIREVRRKRNNVAWRRARYLSSHGEHLASKMGKNAISEAFIDDDTEGGLEGSSSEAEDEEAHTNEEEEREVYYGIIHQGGAETRGN</sequence>
<evidence type="ECO:0000313" key="2">
    <source>
        <dbReference type="EMBL" id="AFR95496.1"/>
    </source>
</evidence>
<evidence type="ECO:0000256" key="1">
    <source>
        <dbReference type="SAM" id="MobiDB-lite"/>
    </source>
</evidence>
<evidence type="ECO:0000313" key="3">
    <source>
        <dbReference type="Proteomes" id="UP000010091"/>
    </source>
</evidence>
<dbReference type="PANTHER" id="PTHR28079">
    <property type="entry name" value="RNA POLYMERASE I-SPECIFIC TRANSCRIPTION INITIATION FACTOR RRN5"/>
    <property type="match status" value="1"/>
</dbReference>
<dbReference type="AlphaFoldDB" id="J9VQ20"/>
<accession>J9VQ20</accession>
<feature type="region of interest" description="Disordered" evidence="1">
    <location>
        <begin position="473"/>
        <end position="497"/>
    </location>
</feature>
<dbReference type="PANTHER" id="PTHR28079:SF1">
    <property type="entry name" value="RNA POLYMERASE I-SPECIFIC TRANSCRIPTION INITIATION FACTOR RRN5"/>
    <property type="match status" value="1"/>
</dbReference>
<feature type="compositionally biased region" description="Acidic residues" evidence="1">
    <location>
        <begin position="680"/>
        <end position="694"/>
    </location>
</feature>
<protein>
    <submittedName>
        <fullName evidence="2">Uncharacterized protein</fullName>
    </submittedName>
</protein>
<dbReference type="OrthoDB" id="2240312at2759"/>
<dbReference type="KEGG" id="cng:CNAG_02333"/>
<dbReference type="GO" id="GO:0006361">
    <property type="term" value="P:transcription initiation at RNA polymerase I promoter"/>
    <property type="evidence" value="ECO:0007669"/>
    <property type="project" value="TreeGrafter"/>
</dbReference>
<proteinExistence type="predicted"/>
<dbReference type="GO" id="GO:0000182">
    <property type="term" value="F:rDNA binding"/>
    <property type="evidence" value="ECO:0007669"/>
    <property type="project" value="TreeGrafter"/>
</dbReference>
<organism evidence="2 3">
    <name type="scientific">Cryptococcus neoformans (strain H99 / ATCC 208821 / CBS 10515 / FGSC 9487)</name>
    <name type="common">Cryptococcus neoformans var. grubii serotype A</name>
    <dbReference type="NCBI Taxonomy" id="235443"/>
    <lineage>
        <taxon>Eukaryota</taxon>
        <taxon>Fungi</taxon>
        <taxon>Dikarya</taxon>
        <taxon>Basidiomycota</taxon>
        <taxon>Agaricomycotina</taxon>
        <taxon>Tremellomycetes</taxon>
        <taxon>Tremellales</taxon>
        <taxon>Cryptococcaceae</taxon>
        <taxon>Cryptococcus</taxon>
        <taxon>Cryptococcus neoformans species complex</taxon>
    </lineage>
</organism>
<name>J9VQ20_CRYN9</name>
<feature type="region of interest" description="Disordered" evidence="1">
    <location>
        <begin position="235"/>
        <end position="272"/>
    </location>
</feature>
<dbReference type="Proteomes" id="UP000010091">
    <property type="component" value="Chromosome 6"/>
</dbReference>
<dbReference type="EMBL" id="CP003825">
    <property type="protein sequence ID" value="AFR95496.1"/>
    <property type="molecule type" value="Genomic_DNA"/>
</dbReference>
<dbReference type="GO" id="GO:0001181">
    <property type="term" value="F:RNA polymerase I general transcription initiation factor activity"/>
    <property type="evidence" value="ECO:0007669"/>
    <property type="project" value="TreeGrafter"/>
</dbReference>
<keyword evidence="3" id="KW-1185">Reference proteome</keyword>
<dbReference type="RefSeq" id="XP_012050083.1">
    <property type="nucleotide sequence ID" value="XM_012194693.1"/>
</dbReference>
<dbReference type="HOGENOM" id="CLU_393301_0_0_1"/>
<reference evidence="2 3" key="1">
    <citation type="journal article" date="2014" name="PLoS Genet.">
        <title>Analysis of the genome and transcriptome of Cryptococcus neoformans var. grubii reveals complex RNA expression and microevolution leading to virulence attenuation.</title>
        <authorList>
            <person name="Janbon G."/>
            <person name="Ormerod K.L."/>
            <person name="Paulet D."/>
            <person name="Byrnes E.J.III."/>
            <person name="Yadav V."/>
            <person name="Chatterjee G."/>
            <person name="Mullapudi N."/>
            <person name="Hon C.C."/>
            <person name="Billmyre R.B."/>
            <person name="Brunel F."/>
            <person name="Bahn Y.S."/>
            <person name="Chen W."/>
            <person name="Chen Y."/>
            <person name="Chow E.W."/>
            <person name="Coppee J.Y."/>
            <person name="Floyd-Averette A."/>
            <person name="Gaillardin C."/>
            <person name="Gerik K.J."/>
            <person name="Goldberg J."/>
            <person name="Gonzalez-Hilarion S."/>
            <person name="Gujja S."/>
            <person name="Hamlin J.L."/>
            <person name="Hsueh Y.P."/>
            <person name="Ianiri G."/>
            <person name="Jones S."/>
            <person name="Kodira C.D."/>
            <person name="Kozubowski L."/>
            <person name="Lam W."/>
            <person name="Marra M."/>
            <person name="Mesner L.D."/>
            <person name="Mieczkowski P.A."/>
            <person name="Moyrand F."/>
            <person name="Nielsen K."/>
            <person name="Proux C."/>
            <person name="Rossignol T."/>
            <person name="Schein J.E."/>
            <person name="Sun S."/>
            <person name="Wollschlaeger C."/>
            <person name="Wood I.A."/>
            <person name="Zeng Q."/>
            <person name="Neuveglise C."/>
            <person name="Newlon C.S."/>
            <person name="Perfect J.R."/>
            <person name="Lodge J.K."/>
            <person name="Idnurm A."/>
            <person name="Stajich J.E."/>
            <person name="Kronstad J.W."/>
            <person name="Sanyal K."/>
            <person name="Heitman J."/>
            <person name="Fraser J.A."/>
            <person name="Cuomo C.A."/>
            <person name="Dietrich F.S."/>
        </authorList>
    </citation>
    <scope>NUCLEOTIDE SEQUENCE [LARGE SCALE GENOMIC DNA]</scope>
    <source>
        <strain evidence="3">H99 / ATCC 208821 / CBS 10515 / FGSC 9487</strain>
    </source>
</reference>
<dbReference type="GeneID" id="23885965"/>
<dbReference type="GO" id="GO:0000500">
    <property type="term" value="C:RNA polymerase I upstream activating factor complex"/>
    <property type="evidence" value="ECO:0007669"/>
    <property type="project" value="InterPro"/>
</dbReference>
<feature type="region of interest" description="Disordered" evidence="1">
    <location>
        <begin position="668"/>
        <end position="711"/>
    </location>
</feature>
<dbReference type="VEuPathDB" id="FungiDB:CNAG_02333"/>
<gene>
    <name evidence="2" type="ORF">CNAG_02333</name>
</gene>
<feature type="compositionally biased region" description="Basic and acidic residues" evidence="1">
    <location>
        <begin position="482"/>
        <end position="497"/>
    </location>
</feature>